<dbReference type="Proteomes" id="UP000078292">
    <property type="component" value="Unassembled WGS sequence"/>
</dbReference>
<dbReference type="GO" id="GO:0043023">
    <property type="term" value="F:ribosomal large subunit binding"/>
    <property type="evidence" value="ECO:0007669"/>
    <property type="project" value="InterPro"/>
</dbReference>
<gene>
    <name evidence="7" type="ORF">A6F49_09460</name>
</gene>
<protein>
    <submittedName>
        <fullName evidence="7">RNA-binding protein S4</fullName>
    </submittedName>
</protein>
<organism evidence="7 8">
    <name type="scientific">Enteractinococcus helveticum</name>
    <dbReference type="NCBI Taxonomy" id="1837282"/>
    <lineage>
        <taxon>Bacteria</taxon>
        <taxon>Bacillati</taxon>
        <taxon>Actinomycetota</taxon>
        <taxon>Actinomycetes</taxon>
        <taxon>Micrococcales</taxon>
        <taxon>Micrococcaceae</taxon>
    </lineage>
</organism>
<dbReference type="PIRSF" id="PIRSF016821">
    <property type="entry name" value="HSP15"/>
    <property type="match status" value="1"/>
</dbReference>
<dbReference type="GO" id="GO:0003677">
    <property type="term" value="F:DNA binding"/>
    <property type="evidence" value="ECO:0007669"/>
    <property type="project" value="UniProtKB-KW"/>
</dbReference>
<reference evidence="7 8" key="1">
    <citation type="submission" date="2016-04" db="EMBL/GenBank/DDBJ databases">
        <title>First whole genome shotgun sequence of the bacterium Enteractinococcus sp. strain UASWS1574.</title>
        <authorList>
            <person name="Crovadore J."/>
            <person name="Chablais R."/>
            <person name="Lefort F."/>
        </authorList>
    </citation>
    <scope>NUCLEOTIDE SEQUENCE [LARGE SCALE GENOMIC DNA]</scope>
    <source>
        <strain evidence="7 8">UASWS1574</strain>
    </source>
</reference>
<keyword evidence="2 4" id="KW-0694">RNA-binding</keyword>
<comment type="caution">
    <text evidence="7">The sequence shown here is derived from an EMBL/GenBank/DDBJ whole genome shotgun (WGS) entry which is preliminary data.</text>
</comment>
<evidence type="ECO:0000256" key="2">
    <source>
        <dbReference type="ARBA" id="ARBA00022884"/>
    </source>
</evidence>
<evidence type="ECO:0000313" key="8">
    <source>
        <dbReference type="Proteomes" id="UP000078292"/>
    </source>
</evidence>
<dbReference type="Pfam" id="PF01479">
    <property type="entry name" value="S4"/>
    <property type="match status" value="1"/>
</dbReference>
<feature type="domain" description="RNA-binding S4" evidence="6">
    <location>
        <begin position="4"/>
        <end position="61"/>
    </location>
</feature>
<evidence type="ECO:0000256" key="4">
    <source>
        <dbReference type="PROSITE-ProRule" id="PRU00182"/>
    </source>
</evidence>
<dbReference type="RefSeq" id="WP_043057761.1">
    <property type="nucleotide sequence ID" value="NZ_LXEY01000017.1"/>
</dbReference>
<dbReference type="InterPro" id="IPR036986">
    <property type="entry name" value="S4_RNA-bd_sf"/>
</dbReference>
<name>A0A1B7LZW3_9MICC</name>
<dbReference type="GO" id="GO:0003727">
    <property type="term" value="F:single-stranded RNA binding"/>
    <property type="evidence" value="ECO:0007669"/>
    <property type="project" value="InterPro"/>
</dbReference>
<dbReference type="Gene3D" id="3.10.290.10">
    <property type="entry name" value="RNA-binding S4 domain"/>
    <property type="match status" value="1"/>
</dbReference>
<dbReference type="InterPro" id="IPR025708">
    <property type="entry name" value="HSP15"/>
</dbReference>
<dbReference type="AlphaFoldDB" id="A0A1B7LZW3"/>
<dbReference type="GO" id="GO:0034605">
    <property type="term" value="P:cellular response to heat"/>
    <property type="evidence" value="ECO:0007669"/>
    <property type="project" value="InterPro"/>
</dbReference>
<dbReference type="EMBL" id="LXEY01000017">
    <property type="protein sequence ID" value="OAV61190.1"/>
    <property type="molecule type" value="Genomic_DNA"/>
</dbReference>
<dbReference type="CDD" id="cd00165">
    <property type="entry name" value="S4"/>
    <property type="match status" value="1"/>
</dbReference>
<dbReference type="SMART" id="SM00363">
    <property type="entry name" value="S4"/>
    <property type="match status" value="1"/>
</dbReference>
<comment type="similarity">
    <text evidence="1">Belongs to the HSP15 family.</text>
</comment>
<feature type="compositionally biased region" description="Basic and acidic residues" evidence="5">
    <location>
        <begin position="111"/>
        <end position="122"/>
    </location>
</feature>
<keyword evidence="3" id="KW-0238">DNA-binding</keyword>
<sequence length="122" mass="13992">MDFVRVDIWLHSVRLFKARSAANTAVKGGKIKIDGETVKPSHKLRVGQTVTFREPGRERIIEVTGLINKRVGHPIAIKQYKDHSPEPVARHLLAVPRRERGAGRPTKKQRRELDRLRGYTNR</sequence>
<evidence type="ECO:0000256" key="3">
    <source>
        <dbReference type="ARBA" id="ARBA00023125"/>
    </source>
</evidence>
<feature type="region of interest" description="Disordered" evidence="5">
    <location>
        <begin position="96"/>
        <end position="122"/>
    </location>
</feature>
<dbReference type="InterPro" id="IPR002942">
    <property type="entry name" value="S4_RNA-bd"/>
</dbReference>
<evidence type="ECO:0000256" key="1">
    <source>
        <dbReference type="ARBA" id="ARBA00008396"/>
    </source>
</evidence>
<dbReference type="STRING" id="1837282.A6F49_09460"/>
<evidence type="ECO:0000313" key="7">
    <source>
        <dbReference type="EMBL" id="OAV61190.1"/>
    </source>
</evidence>
<evidence type="ECO:0000256" key="5">
    <source>
        <dbReference type="SAM" id="MobiDB-lite"/>
    </source>
</evidence>
<evidence type="ECO:0000259" key="6">
    <source>
        <dbReference type="SMART" id="SM00363"/>
    </source>
</evidence>
<keyword evidence="8" id="KW-1185">Reference proteome</keyword>
<proteinExistence type="inferred from homology"/>
<dbReference type="PROSITE" id="PS50889">
    <property type="entry name" value="S4"/>
    <property type="match status" value="1"/>
</dbReference>
<dbReference type="SUPFAM" id="SSF55174">
    <property type="entry name" value="Alpha-L RNA-binding motif"/>
    <property type="match status" value="1"/>
</dbReference>
<accession>A0A1B7LZW3</accession>
<dbReference type="OrthoDB" id="9797176at2"/>